<sequence>MGRGKAIDRTCALTREEKPASELIRFALSPDGVLAPDVDGKAPGRGVWISLSFAAVEEAARKKVFARSLKTQIKVPDDLAFLTKTRLEQRLTGTLGLARKAGALITGAAKVSALVENGGAAALITASDAAPDSRRKMLQAVRRSGKEAELAHIESLSSDQLGLALGLENVIHAALVPGAAANSVIERAQRLALFIATERKEDDTI</sequence>
<dbReference type="PANTHER" id="PTHR34215:SF1">
    <property type="entry name" value="YLXR DOMAIN-CONTAINING PROTEIN"/>
    <property type="match status" value="1"/>
</dbReference>
<evidence type="ECO:0000259" key="1">
    <source>
        <dbReference type="Pfam" id="PF01248"/>
    </source>
</evidence>
<dbReference type="SUPFAM" id="SSF64376">
    <property type="entry name" value="YlxR-like"/>
    <property type="match status" value="1"/>
</dbReference>
<name>A0A916R6M7_9HYPH</name>
<gene>
    <name evidence="3" type="ORF">GCM10011499_08990</name>
</gene>
<evidence type="ECO:0000313" key="4">
    <source>
        <dbReference type="Proteomes" id="UP000596977"/>
    </source>
</evidence>
<dbReference type="NCBIfam" id="NF006622">
    <property type="entry name" value="PRK09190.1"/>
    <property type="match status" value="1"/>
</dbReference>
<comment type="caution">
    <text evidence="3">The sequence shown here is derived from an EMBL/GenBank/DDBJ whole genome shotgun (WGS) entry which is preliminary data.</text>
</comment>
<dbReference type="InterPro" id="IPR029064">
    <property type="entry name" value="Ribosomal_eL30-like_sf"/>
</dbReference>
<dbReference type="InterPro" id="IPR037465">
    <property type="entry name" value="YlxR"/>
</dbReference>
<keyword evidence="3" id="KW-0238">DNA-binding</keyword>
<dbReference type="SUPFAM" id="SSF55315">
    <property type="entry name" value="L30e-like"/>
    <property type="match status" value="1"/>
</dbReference>
<dbReference type="GO" id="GO:0003677">
    <property type="term" value="F:DNA binding"/>
    <property type="evidence" value="ECO:0007669"/>
    <property type="project" value="UniProtKB-KW"/>
</dbReference>
<dbReference type="RefSeq" id="WP_164735005.1">
    <property type="nucleotide sequence ID" value="NZ_BMKB01000001.1"/>
</dbReference>
<feature type="domain" description="Ribosomal protein eL8/eL30/eS12/Gadd45" evidence="1">
    <location>
        <begin position="91"/>
        <end position="173"/>
    </location>
</feature>
<dbReference type="Gene3D" id="3.30.1330.30">
    <property type="match status" value="1"/>
</dbReference>
<organism evidence="3 4">
    <name type="scientific">Pelagibacterium lentulum</name>
    <dbReference type="NCBI Taxonomy" id="2029865"/>
    <lineage>
        <taxon>Bacteria</taxon>
        <taxon>Pseudomonadati</taxon>
        <taxon>Pseudomonadota</taxon>
        <taxon>Alphaproteobacteria</taxon>
        <taxon>Hyphomicrobiales</taxon>
        <taxon>Devosiaceae</taxon>
        <taxon>Pelagibacterium</taxon>
    </lineage>
</organism>
<dbReference type="InterPro" id="IPR007393">
    <property type="entry name" value="YlxR_dom"/>
</dbReference>
<protein>
    <submittedName>
        <fullName evidence="3">DNA-binding protein</fullName>
    </submittedName>
</protein>
<evidence type="ECO:0000313" key="3">
    <source>
        <dbReference type="EMBL" id="GGA41561.1"/>
    </source>
</evidence>
<accession>A0A916R6M7</accession>
<dbReference type="PANTHER" id="PTHR34215">
    <property type="entry name" value="BLL0784 PROTEIN"/>
    <property type="match status" value="1"/>
</dbReference>
<feature type="domain" description="YlxR" evidence="2">
    <location>
        <begin position="9"/>
        <end position="77"/>
    </location>
</feature>
<evidence type="ECO:0000259" key="2">
    <source>
        <dbReference type="Pfam" id="PF04296"/>
    </source>
</evidence>
<dbReference type="Pfam" id="PF01248">
    <property type="entry name" value="Ribosomal_L7Ae"/>
    <property type="match status" value="1"/>
</dbReference>
<dbReference type="AlphaFoldDB" id="A0A916R6M7"/>
<dbReference type="CDD" id="cd00279">
    <property type="entry name" value="YlxR"/>
    <property type="match status" value="1"/>
</dbReference>
<dbReference type="Proteomes" id="UP000596977">
    <property type="component" value="Unassembled WGS sequence"/>
</dbReference>
<dbReference type="EMBL" id="BMKB01000001">
    <property type="protein sequence ID" value="GGA41561.1"/>
    <property type="molecule type" value="Genomic_DNA"/>
</dbReference>
<dbReference type="Pfam" id="PF04296">
    <property type="entry name" value="YlxR"/>
    <property type="match status" value="1"/>
</dbReference>
<dbReference type="InterPro" id="IPR035931">
    <property type="entry name" value="YlxR-like_sf"/>
</dbReference>
<reference evidence="3 4" key="1">
    <citation type="journal article" date="2014" name="Int. J. Syst. Evol. Microbiol.">
        <title>Complete genome sequence of Corynebacterium casei LMG S-19264T (=DSM 44701T), isolated from a smear-ripened cheese.</title>
        <authorList>
            <consortium name="US DOE Joint Genome Institute (JGI-PGF)"/>
            <person name="Walter F."/>
            <person name="Albersmeier A."/>
            <person name="Kalinowski J."/>
            <person name="Ruckert C."/>
        </authorList>
    </citation>
    <scope>NUCLEOTIDE SEQUENCE [LARGE SCALE GENOMIC DNA]</scope>
    <source>
        <strain evidence="3 4">CGMCC 1.15896</strain>
    </source>
</reference>
<dbReference type="Gene3D" id="3.30.1230.10">
    <property type="entry name" value="YlxR-like"/>
    <property type="match status" value="1"/>
</dbReference>
<keyword evidence="4" id="KW-1185">Reference proteome</keyword>
<dbReference type="InterPro" id="IPR004038">
    <property type="entry name" value="Ribosomal_eL8/eL30/eS12/Gad45"/>
</dbReference>
<proteinExistence type="predicted"/>